<feature type="domain" description="HTH tetR-type" evidence="3">
    <location>
        <begin position="15"/>
        <end position="75"/>
    </location>
</feature>
<proteinExistence type="predicted"/>
<sequence length="203" mass="21976">MVRQDRTPRRRLDPDSRREAILAAAAAAFADRPFADVTIASIAADAQASSSLVYRYFAGKEELYAQVVGLAIEELLDKQAAALDALDEGVPVRDRIGAATLVYLDHIASHPDAWAAPLRGSRGEPQAAAELRVRVRADYVERLAGLLAPSEQARHEYALWGYYGFVDAACLRWVDKGCPPDERWALVDAALGCLGGALGDWAA</sequence>
<protein>
    <submittedName>
        <fullName evidence="4">TetR family transcriptional regulator</fullName>
    </submittedName>
</protein>
<dbReference type="Gene3D" id="1.10.357.10">
    <property type="entry name" value="Tetracycline Repressor, domain 2"/>
    <property type="match status" value="1"/>
</dbReference>
<dbReference type="AlphaFoldDB" id="A0A1D8B192"/>
<evidence type="ECO:0000313" key="5">
    <source>
        <dbReference type="Proteomes" id="UP000095214"/>
    </source>
</evidence>
<dbReference type="GO" id="GO:0000976">
    <property type="term" value="F:transcription cis-regulatory region binding"/>
    <property type="evidence" value="ECO:0007669"/>
    <property type="project" value="TreeGrafter"/>
</dbReference>
<evidence type="ECO:0000259" key="3">
    <source>
        <dbReference type="PROSITE" id="PS50977"/>
    </source>
</evidence>
<organism evidence="4 5">
    <name type="scientific">Pauljensenia hongkongensis</name>
    <dbReference type="NCBI Taxonomy" id="178339"/>
    <lineage>
        <taxon>Bacteria</taxon>
        <taxon>Bacillati</taxon>
        <taxon>Actinomycetota</taxon>
        <taxon>Actinomycetes</taxon>
        <taxon>Actinomycetales</taxon>
        <taxon>Actinomycetaceae</taxon>
        <taxon>Pauljensenia</taxon>
    </lineage>
</organism>
<dbReference type="InterPro" id="IPR050109">
    <property type="entry name" value="HTH-type_TetR-like_transc_reg"/>
</dbReference>
<accession>A0A1D8B192</accession>
<keyword evidence="1 2" id="KW-0238">DNA-binding</keyword>
<dbReference type="InterPro" id="IPR009057">
    <property type="entry name" value="Homeodomain-like_sf"/>
</dbReference>
<dbReference type="OrthoDB" id="8479950at2"/>
<dbReference type="STRING" id="178339.BH719_02710"/>
<evidence type="ECO:0000256" key="2">
    <source>
        <dbReference type="PROSITE-ProRule" id="PRU00335"/>
    </source>
</evidence>
<dbReference type="InterPro" id="IPR001647">
    <property type="entry name" value="HTH_TetR"/>
</dbReference>
<name>A0A1D8B192_9ACTO</name>
<feature type="DNA-binding region" description="H-T-H motif" evidence="2">
    <location>
        <begin position="38"/>
        <end position="57"/>
    </location>
</feature>
<dbReference type="PANTHER" id="PTHR30055:SF174">
    <property type="entry name" value="TRANSCRIPTIONAL REGULATORY PROTEIN (PROBABLY TETR-FAMILY)-RELATED"/>
    <property type="match status" value="1"/>
</dbReference>
<dbReference type="PROSITE" id="PS50977">
    <property type="entry name" value="HTH_TETR_2"/>
    <property type="match status" value="1"/>
</dbReference>
<reference evidence="4 5" key="1">
    <citation type="submission" date="2016-09" db="EMBL/GenBank/DDBJ databases">
        <title>Complete genome sequence of Actinomyces hongkongensis HKU8.</title>
        <authorList>
            <person name="Gao Y.-X."/>
            <person name="Zhou Y.-Y."/>
            <person name="Xie Y."/>
            <person name="Wang M."/>
            <person name="Wang S.-J."/>
            <person name="Shen S.-G."/>
        </authorList>
    </citation>
    <scope>NUCLEOTIDE SEQUENCE [LARGE SCALE GENOMIC DNA]</scope>
    <source>
        <strain evidence="4 5">HKU8</strain>
    </source>
</reference>
<evidence type="ECO:0000256" key="1">
    <source>
        <dbReference type="ARBA" id="ARBA00023125"/>
    </source>
</evidence>
<dbReference type="SUPFAM" id="SSF46689">
    <property type="entry name" value="Homeodomain-like"/>
    <property type="match status" value="1"/>
</dbReference>
<dbReference type="PANTHER" id="PTHR30055">
    <property type="entry name" value="HTH-TYPE TRANSCRIPTIONAL REGULATOR RUTR"/>
    <property type="match status" value="1"/>
</dbReference>
<dbReference type="Proteomes" id="UP000095214">
    <property type="component" value="Chromosome"/>
</dbReference>
<dbReference type="KEGG" id="phon:BH719_02710"/>
<dbReference type="RefSeq" id="WP_034255174.1">
    <property type="nucleotide sequence ID" value="NZ_CP017298.1"/>
</dbReference>
<gene>
    <name evidence="4" type="ORF">BH719_02710</name>
</gene>
<keyword evidence="5" id="KW-1185">Reference proteome</keyword>
<dbReference type="GO" id="GO:0003700">
    <property type="term" value="F:DNA-binding transcription factor activity"/>
    <property type="evidence" value="ECO:0007669"/>
    <property type="project" value="TreeGrafter"/>
</dbReference>
<evidence type="ECO:0000313" key="4">
    <source>
        <dbReference type="EMBL" id="AOS46909.1"/>
    </source>
</evidence>
<dbReference type="Pfam" id="PF00440">
    <property type="entry name" value="TetR_N"/>
    <property type="match status" value="1"/>
</dbReference>
<dbReference type="PRINTS" id="PR00455">
    <property type="entry name" value="HTHTETR"/>
</dbReference>
<dbReference type="EMBL" id="CP017298">
    <property type="protein sequence ID" value="AOS46909.1"/>
    <property type="molecule type" value="Genomic_DNA"/>
</dbReference>